<dbReference type="EMBL" id="PQXJ01000052">
    <property type="protein sequence ID" value="TGO66901.1"/>
    <property type="molecule type" value="Genomic_DNA"/>
</dbReference>
<dbReference type="AlphaFoldDB" id="A0A4Z1IZY5"/>
<keyword evidence="2" id="KW-1185">Reference proteome</keyword>
<dbReference type="Proteomes" id="UP000297452">
    <property type="component" value="Unassembled WGS sequence"/>
</dbReference>
<sequence>MDETTYNLTTKVYPSTEYEKFMYPGNRSASNPAPVDMTQPRGLDAVFDCITQLKLKNYLIFLENSLATRNKEEENLER</sequence>
<evidence type="ECO:0000313" key="1">
    <source>
        <dbReference type="EMBL" id="TGO66901.1"/>
    </source>
</evidence>
<gene>
    <name evidence="1" type="ORF">BOTNAR_0052g00380</name>
</gene>
<organism evidence="1 2">
    <name type="scientific">Botryotinia narcissicola</name>
    <dbReference type="NCBI Taxonomy" id="278944"/>
    <lineage>
        <taxon>Eukaryota</taxon>
        <taxon>Fungi</taxon>
        <taxon>Dikarya</taxon>
        <taxon>Ascomycota</taxon>
        <taxon>Pezizomycotina</taxon>
        <taxon>Leotiomycetes</taxon>
        <taxon>Helotiales</taxon>
        <taxon>Sclerotiniaceae</taxon>
        <taxon>Botryotinia</taxon>
    </lineage>
</organism>
<protein>
    <submittedName>
        <fullName evidence="1">Uncharacterized protein</fullName>
    </submittedName>
</protein>
<reference evidence="1 2" key="1">
    <citation type="submission" date="2017-12" db="EMBL/GenBank/DDBJ databases">
        <title>Comparative genomics of Botrytis spp.</title>
        <authorList>
            <person name="Valero-Jimenez C.A."/>
            <person name="Tapia P."/>
            <person name="Veloso J."/>
            <person name="Silva-Moreno E."/>
            <person name="Staats M."/>
            <person name="Valdes J.H."/>
            <person name="Van Kan J.A.L."/>
        </authorList>
    </citation>
    <scope>NUCLEOTIDE SEQUENCE [LARGE SCALE GENOMIC DNA]</scope>
    <source>
        <strain evidence="1 2">MUCL2120</strain>
    </source>
</reference>
<evidence type="ECO:0000313" key="2">
    <source>
        <dbReference type="Proteomes" id="UP000297452"/>
    </source>
</evidence>
<proteinExistence type="predicted"/>
<name>A0A4Z1IZY5_9HELO</name>
<accession>A0A4Z1IZY5</accession>
<comment type="caution">
    <text evidence="1">The sequence shown here is derived from an EMBL/GenBank/DDBJ whole genome shotgun (WGS) entry which is preliminary data.</text>
</comment>